<name>A0ABT9WXE0_9BACI</name>
<protein>
    <submittedName>
        <fullName evidence="1">Uncharacterized protein</fullName>
    </submittedName>
</protein>
<dbReference type="RefSeq" id="WP_377907521.1">
    <property type="nucleotide sequence ID" value="NZ_JBHRZQ010000015.1"/>
</dbReference>
<dbReference type="Proteomes" id="UP001223586">
    <property type="component" value="Unassembled WGS sequence"/>
</dbReference>
<organism evidence="1 2">
    <name type="scientific">Bacillus chungangensis</name>
    <dbReference type="NCBI Taxonomy" id="587633"/>
    <lineage>
        <taxon>Bacteria</taxon>
        <taxon>Bacillati</taxon>
        <taxon>Bacillota</taxon>
        <taxon>Bacilli</taxon>
        <taxon>Bacillales</taxon>
        <taxon>Bacillaceae</taxon>
        <taxon>Bacillus</taxon>
    </lineage>
</organism>
<evidence type="ECO:0000313" key="1">
    <source>
        <dbReference type="EMBL" id="MDQ0177958.1"/>
    </source>
</evidence>
<dbReference type="EMBL" id="JAUSTT010000030">
    <property type="protein sequence ID" value="MDQ0177958.1"/>
    <property type="molecule type" value="Genomic_DNA"/>
</dbReference>
<reference evidence="1 2" key="1">
    <citation type="submission" date="2023-07" db="EMBL/GenBank/DDBJ databases">
        <title>Genomic Encyclopedia of Type Strains, Phase IV (KMG-IV): sequencing the most valuable type-strain genomes for metagenomic binning, comparative biology and taxonomic classification.</title>
        <authorList>
            <person name="Goeker M."/>
        </authorList>
    </citation>
    <scope>NUCLEOTIDE SEQUENCE [LARGE SCALE GENOMIC DNA]</scope>
    <source>
        <strain evidence="1 2">DSM 23837</strain>
    </source>
</reference>
<evidence type="ECO:0000313" key="2">
    <source>
        <dbReference type="Proteomes" id="UP001223586"/>
    </source>
</evidence>
<proteinExistence type="predicted"/>
<gene>
    <name evidence="1" type="ORF">J2S08_003852</name>
</gene>
<sequence length="58" mass="6620">MSLTDMMFDMRVHDESILVQSKMVLKNVYVMGFFSVDRLFTLSYNAAMPSSQDGFIAC</sequence>
<accession>A0ABT9WXE0</accession>
<keyword evidence="2" id="KW-1185">Reference proteome</keyword>
<comment type="caution">
    <text evidence="1">The sequence shown here is derived from an EMBL/GenBank/DDBJ whole genome shotgun (WGS) entry which is preliminary data.</text>
</comment>